<dbReference type="STRING" id="930089.W6YA50"/>
<dbReference type="AlphaFoldDB" id="W6YA50"/>
<dbReference type="EMBL" id="KI964591">
    <property type="protein sequence ID" value="EUC34425.1"/>
    <property type="molecule type" value="Genomic_DNA"/>
</dbReference>
<feature type="compositionally biased region" description="Polar residues" evidence="1">
    <location>
        <begin position="47"/>
        <end position="86"/>
    </location>
</feature>
<feature type="region of interest" description="Disordered" evidence="1">
    <location>
        <begin position="38"/>
        <end position="97"/>
    </location>
</feature>
<feature type="region of interest" description="Disordered" evidence="1">
    <location>
        <begin position="122"/>
        <end position="148"/>
    </location>
</feature>
<dbReference type="GeneID" id="19148133"/>
<name>W6YA50_COCC2</name>
<accession>W6YA50</accession>
<protein>
    <submittedName>
        <fullName evidence="2">Uncharacterized protein</fullName>
    </submittedName>
</protein>
<dbReference type="Proteomes" id="UP000053841">
    <property type="component" value="Unassembled WGS sequence"/>
</dbReference>
<dbReference type="HOGENOM" id="CLU_573620_0_0_1"/>
<feature type="compositionally biased region" description="Polar residues" evidence="1">
    <location>
        <begin position="170"/>
        <end position="190"/>
    </location>
</feature>
<dbReference type="RefSeq" id="XP_007711241.1">
    <property type="nucleotide sequence ID" value="XM_007713051.1"/>
</dbReference>
<proteinExistence type="predicted"/>
<dbReference type="KEGG" id="bze:COCCADRAFT_35886"/>
<evidence type="ECO:0000256" key="1">
    <source>
        <dbReference type="SAM" id="MobiDB-lite"/>
    </source>
</evidence>
<keyword evidence="3" id="KW-1185">Reference proteome</keyword>
<evidence type="ECO:0000313" key="2">
    <source>
        <dbReference type="EMBL" id="EUC34425.1"/>
    </source>
</evidence>
<feature type="region of interest" description="Disordered" evidence="1">
    <location>
        <begin position="170"/>
        <end position="217"/>
    </location>
</feature>
<feature type="compositionally biased region" description="Low complexity" evidence="1">
    <location>
        <begin position="198"/>
        <end position="212"/>
    </location>
</feature>
<dbReference type="OrthoDB" id="3694717at2759"/>
<sequence length="476" mass="52496">MIAVATLALAQRDGRQRLIHETERLELGSTIVQLEQARRIKPHESTVHTVSEQPRGMPSSSGEDPLGSQSTHLMEASPPSSKQNTDPGLVSSVRKHGVHSISSGVGLVRSSLKLPSNGRLRDQNILNRSSPAAEVEAGTLPKSLPDARSITRPSWDLLHEQNPSEQKFLQKSVASTPVSRSAGTTQLSKNRPQEKTASKNLTLTSSTSSNSEKTNHYQGWSTDYLQGLATGYGDSVTLTKMKLPEQSLQKLVKTYYEEGNDPHIGTLELTKEQQAIIKQSWLEHSQAELVYVHVQRNISISMLSMPNTLEMVKWIINIQESHQSPIGIAIGSMPHIPRPPTSIRRTSAMKTLFMKLVGGRQKSAGIYLSPPDNGETRVYPEIPGDSLRKPSLEGTHKLYRLSESTQNSILVPSINTVPISAEENHSESSLNLIVPYEMMELPISAYKGRIIPPNLPHPEENGEDIVKELLVLWIVS</sequence>
<reference evidence="2 3" key="1">
    <citation type="journal article" date="2013" name="PLoS Genet.">
        <title>Comparative genome structure, secondary metabolite, and effector coding capacity across Cochliobolus pathogens.</title>
        <authorList>
            <person name="Condon B.J."/>
            <person name="Leng Y."/>
            <person name="Wu D."/>
            <person name="Bushley K.E."/>
            <person name="Ohm R.A."/>
            <person name="Otillar R."/>
            <person name="Martin J."/>
            <person name="Schackwitz W."/>
            <person name="Grimwood J."/>
            <person name="MohdZainudin N."/>
            <person name="Xue C."/>
            <person name="Wang R."/>
            <person name="Manning V.A."/>
            <person name="Dhillon B."/>
            <person name="Tu Z.J."/>
            <person name="Steffenson B.J."/>
            <person name="Salamov A."/>
            <person name="Sun H."/>
            <person name="Lowry S."/>
            <person name="LaButti K."/>
            <person name="Han J."/>
            <person name="Copeland A."/>
            <person name="Lindquist E."/>
            <person name="Barry K."/>
            <person name="Schmutz J."/>
            <person name="Baker S.E."/>
            <person name="Ciuffetti L.M."/>
            <person name="Grigoriev I.V."/>
            <person name="Zhong S."/>
            <person name="Turgeon B.G."/>
        </authorList>
    </citation>
    <scope>NUCLEOTIDE SEQUENCE [LARGE SCALE GENOMIC DNA]</scope>
    <source>
        <strain evidence="2 3">26-R-13</strain>
    </source>
</reference>
<gene>
    <name evidence="2" type="ORF">COCCADRAFT_35886</name>
</gene>
<evidence type="ECO:0000313" key="3">
    <source>
        <dbReference type="Proteomes" id="UP000053841"/>
    </source>
</evidence>
<organism evidence="2 3">
    <name type="scientific">Cochliobolus carbonum (strain 26-R-13)</name>
    <name type="common">Maize leaf spot fungus</name>
    <name type="synonym">Bipolaris zeicola</name>
    <dbReference type="NCBI Taxonomy" id="930089"/>
    <lineage>
        <taxon>Eukaryota</taxon>
        <taxon>Fungi</taxon>
        <taxon>Dikarya</taxon>
        <taxon>Ascomycota</taxon>
        <taxon>Pezizomycotina</taxon>
        <taxon>Dothideomycetes</taxon>
        <taxon>Pleosporomycetidae</taxon>
        <taxon>Pleosporales</taxon>
        <taxon>Pleosporineae</taxon>
        <taxon>Pleosporaceae</taxon>
        <taxon>Bipolaris</taxon>
    </lineage>
</organism>